<reference evidence="3" key="1">
    <citation type="submission" date="2021-01" db="EMBL/GenBank/DDBJ databases">
        <authorList>
            <person name="Corre E."/>
            <person name="Pelletier E."/>
            <person name="Niang G."/>
            <person name="Scheremetjew M."/>
            <person name="Finn R."/>
            <person name="Kale V."/>
            <person name="Holt S."/>
            <person name="Cochrane G."/>
            <person name="Meng A."/>
            <person name="Brown T."/>
            <person name="Cohen L."/>
        </authorList>
    </citation>
    <scope>NUCLEOTIDE SEQUENCE</scope>
    <source>
        <strain evidence="3">CCMP1510</strain>
    </source>
</reference>
<keyword evidence="1" id="KW-0732">Signal</keyword>
<dbReference type="PANTHER" id="PTHR12956:SF17">
    <property type="entry name" value="OS01G0749100 PROTEIN"/>
    <property type="match status" value="1"/>
</dbReference>
<dbReference type="PANTHER" id="PTHR12956">
    <property type="entry name" value="ALKALINE CERAMIDASE-RELATED"/>
    <property type="match status" value="1"/>
</dbReference>
<sequence length="371" mass="42695">MHNYLFLLLFQVLVIGLSSDGDDTMERLEFAPPWPCGTFYENKKVNLSTVESLVGGRRKGQQSLVKDARNVRCGFMQPTDMELAHTLSLLQQRNDCPIVLATTIFNNYDKFNHAVPPEHAENSTCFFTFMDKATCVGQKVGTKHQCNISGTAFNIFRHGVWNVVVIDVCRFRLEDIRRASRIPKMLGHRFFPEAHYFISIDAREKIMTKPTQIIQQFLIQTNKQFLAQQHPSRSARSVYDEGNLVARVRLAAASDIQAQLERYKNESLPNNHRPSVHEMGFFAYDLRSNDIKAMLCAWFDEYMLGSVRDQVCWSFVVWKLSLTHRIHSVPYREMNPKFILKGAHRTHRSKSIPIACPSYNPLQENGEETSC</sequence>
<dbReference type="EMBL" id="HBIJ01023023">
    <property type="protein sequence ID" value="CAE0374314.1"/>
    <property type="molecule type" value="Transcribed_RNA"/>
</dbReference>
<dbReference type="InterPro" id="IPR048354">
    <property type="entry name" value="TOD1_MUCI70_glycTrfase_dom"/>
</dbReference>
<feature type="chain" id="PRO_5030540956" description="TOD1/MUCI70 glycosyltransferase-like domain-containing protein" evidence="1">
    <location>
        <begin position="22"/>
        <end position="371"/>
    </location>
</feature>
<evidence type="ECO:0000313" key="3">
    <source>
        <dbReference type="EMBL" id="CAE0374314.1"/>
    </source>
</evidence>
<proteinExistence type="predicted"/>
<gene>
    <name evidence="3" type="ORF">ALAG00032_LOCUS15117</name>
</gene>
<feature type="domain" description="TOD1/MUCI70 glycosyltransferase-like" evidence="2">
    <location>
        <begin position="64"/>
        <end position="325"/>
    </location>
</feature>
<dbReference type="InterPro" id="IPR006852">
    <property type="entry name" value="TOD1_MUCI70"/>
</dbReference>
<organism evidence="3">
    <name type="scientific">Aureoumbra lagunensis</name>
    <dbReference type="NCBI Taxonomy" id="44058"/>
    <lineage>
        <taxon>Eukaryota</taxon>
        <taxon>Sar</taxon>
        <taxon>Stramenopiles</taxon>
        <taxon>Ochrophyta</taxon>
        <taxon>Pelagophyceae</taxon>
        <taxon>Pelagomonadales</taxon>
        <taxon>Aureoumbra</taxon>
    </lineage>
</organism>
<name>A0A7S3K715_9STRA</name>
<dbReference type="Pfam" id="PF04765">
    <property type="entry name" value="TOD1_MUCI70"/>
    <property type="match status" value="1"/>
</dbReference>
<feature type="signal peptide" evidence="1">
    <location>
        <begin position="1"/>
        <end position="21"/>
    </location>
</feature>
<dbReference type="AlphaFoldDB" id="A0A7S3K715"/>
<accession>A0A7S3K715</accession>
<evidence type="ECO:0000256" key="1">
    <source>
        <dbReference type="SAM" id="SignalP"/>
    </source>
</evidence>
<protein>
    <recommendedName>
        <fullName evidence="2">TOD1/MUCI70 glycosyltransferase-like domain-containing protein</fullName>
    </recommendedName>
</protein>
<evidence type="ECO:0000259" key="2">
    <source>
        <dbReference type="Pfam" id="PF04765"/>
    </source>
</evidence>